<evidence type="ECO:0000313" key="3">
    <source>
        <dbReference type="EMBL" id="MEQ6916176.1"/>
    </source>
</evidence>
<dbReference type="Proteomes" id="UP001442468">
    <property type="component" value="Unassembled WGS sequence"/>
</dbReference>
<keyword evidence="4" id="KW-1185">Reference proteome</keyword>
<proteinExistence type="predicted"/>
<evidence type="ECO:0000259" key="2">
    <source>
        <dbReference type="Pfam" id="PF12867"/>
    </source>
</evidence>
<dbReference type="Pfam" id="PF12867">
    <property type="entry name" value="DinB_2"/>
    <property type="match status" value="1"/>
</dbReference>
<dbReference type="PANTHER" id="PTHR39473">
    <property type="match status" value="1"/>
</dbReference>
<dbReference type="RefSeq" id="WP_349760421.1">
    <property type="nucleotide sequence ID" value="NZ_JBEGCJ010000001.1"/>
</dbReference>
<dbReference type="EMBL" id="JBEGCJ010000001">
    <property type="protein sequence ID" value="MEQ6916176.1"/>
    <property type="molecule type" value="Genomic_DNA"/>
</dbReference>
<accession>A0ABV1NAV3</accession>
<protein>
    <submittedName>
        <fullName evidence="3">DinB family protein</fullName>
    </submittedName>
</protein>
<reference evidence="3 4" key="1">
    <citation type="submission" date="2024-05" db="EMBL/GenBank/DDBJ databases">
        <title>Halomonas sp. SSM6 16S ribosomal RNA gene Genome sequencing and assembly.</title>
        <authorList>
            <person name="Yook S."/>
        </authorList>
    </citation>
    <scope>NUCLEOTIDE SEQUENCE [LARGE SCALE GENOMIC DNA]</scope>
    <source>
        <strain evidence="3 4">SSM6</strain>
    </source>
</reference>
<dbReference type="InterPro" id="IPR024775">
    <property type="entry name" value="DinB-like"/>
</dbReference>
<feature type="domain" description="DinB-like" evidence="2">
    <location>
        <begin position="25"/>
        <end position="152"/>
    </location>
</feature>
<dbReference type="PANTHER" id="PTHR39473:SF1">
    <property type="entry name" value="DINB-LIKE DOMAIN-CONTAINING PROTEIN"/>
    <property type="match status" value="1"/>
</dbReference>
<dbReference type="InterPro" id="IPR034660">
    <property type="entry name" value="DinB/YfiT-like"/>
</dbReference>
<gene>
    <name evidence="3" type="ORF">ABE960_01355</name>
</gene>
<organism evidence="3 4">
    <name type="scientific">Halomonas aquatica</name>
    <dbReference type="NCBI Taxonomy" id="3151123"/>
    <lineage>
        <taxon>Bacteria</taxon>
        <taxon>Pseudomonadati</taxon>
        <taxon>Pseudomonadota</taxon>
        <taxon>Gammaproteobacteria</taxon>
        <taxon>Oceanospirillales</taxon>
        <taxon>Halomonadaceae</taxon>
        <taxon>Halomonas</taxon>
    </lineage>
</organism>
<dbReference type="SUPFAM" id="SSF109854">
    <property type="entry name" value="DinB/YfiT-like putative metalloenzymes"/>
    <property type="match status" value="1"/>
</dbReference>
<comment type="caution">
    <text evidence="3">The sequence shown here is derived from an EMBL/GenBank/DDBJ whole genome shotgun (WGS) entry which is preliminary data.</text>
</comment>
<feature type="region of interest" description="Disordered" evidence="1">
    <location>
        <begin position="172"/>
        <end position="192"/>
    </location>
</feature>
<name>A0ABV1NAV3_9GAMM</name>
<dbReference type="Gene3D" id="1.20.120.450">
    <property type="entry name" value="dinb family like domain"/>
    <property type="match status" value="1"/>
</dbReference>
<evidence type="ECO:0000256" key="1">
    <source>
        <dbReference type="SAM" id="MobiDB-lite"/>
    </source>
</evidence>
<evidence type="ECO:0000313" key="4">
    <source>
        <dbReference type="Proteomes" id="UP001442468"/>
    </source>
</evidence>
<sequence>MTSPLPRPFPAATASLVEENLLTLAQLRDMVTGLGPECYRQVFGQHGRHTLGKHVRHIIDHYDALLAGLERGSEIIDYEQRRRDETLEQWPREAASHLAGIEARLSTLVDRLSPETLTLDYPLDDETHSLVSSLDRELAFLTSHSIHHMAIIAQLAEQSGIHLPESFGVHPSTLRHWQRGPAEQTPLSRRSA</sequence>